<feature type="transmembrane region" description="Helical" evidence="2">
    <location>
        <begin position="91"/>
        <end position="109"/>
    </location>
</feature>
<keyword evidence="2" id="KW-0472">Membrane</keyword>
<feature type="transmembrane region" description="Helical" evidence="2">
    <location>
        <begin position="276"/>
        <end position="294"/>
    </location>
</feature>
<keyword evidence="2" id="KW-1133">Transmembrane helix</keyword>
<dbReference type="NCBIfam" id="NF038012">
    <property type="entry name" value="DMT_1"/>
    <property type="match status" value="1"/>
</dbReference>
<dbReference type="Proteomes" id="UP001500804">
    <property type="component" value="Unassembled WGS sequence"/>
</dbReference>
<feature type="compositionally biased region" description="Pro residues" evidence="1">
    <location>
        <begin position="317"/>
        <end position="327"/>
    </location>
</feature>
<keyword evidence="4" id="KW-1185">Reference proteome</keyword>
<dbReference type="RefSeq" id="WP_345605171.1">
    <property type="nucleotide sequence ID" value="NZ_BAABJO010000008.1"/>
</dbReference>
<dbReference type="SUPFAM" id="SSF103481">
    <property type="entry name" value="Multidrug resistance efflux transporter EmrE"/>
    <property type="match status" value="1"/>
</dbReference>
<evidence type="ECO:0000313" key="4">
    <source>
        <dbReference type="Proteomes" id="UP001500804"/>
    </source>
</evidence>
<sequence>MIGMFGDLAGPGLAIVLALLGAVCFAGAAVLQHSAVTAGSRPDEDDQPGKVLSLRGLREITRRPGWLAGLALAGGGSVLHATALVLAPLSVVQPLGVLAVPIAVLLTAMRTDRRPAPGVVVGVLLSVAGVAVFVGAAAGTAVSSPPPDQSTMIASLIVAATVLALAALGLARSGWVRCVACAMAGATAFGLVSALVRAVSQSVVAGDVGPLEPPVLAAVAGIAAAVLVGGWLVQQAFAAGPPEVVIACLTVVDPIVAVLLGAVLLGEGVATPAETWFLLAGAAITATAGVIALARHHPDAAAARAARLGPGAAASPLPAPPSPPAAPLRPADPVHRR</sequence>
<gene>
    <name evidence="3" type="ORF">GCM10023320_25480</name>
</gene>
<dbReference type="EMBL" id="BAABJO010000008">
    <property type="protein sequence ID" value="GAA5119555.1"/>
    <property type="molecule type" value="Genomic_DNA"/>
</dbReference>
<organism evidence="3 4">
    <name type="scientific">Pseudonocardia adelaidensis</name>
    <dbReference type="NCBI Taxonomy" id="648754"/>
    <lineage>
        <taxon>Bacteria</taxon>
        <taxon>Bacillati</taxon>
        <taxon>Actinomycetota</taxon>
        <taxon>Actinomycetes</taxon>
        <taxon>Pseudonocardiales</taxon>
        <taxon>Pseudonocardiaceae</taxon>
        <taxon>Pseudonocardia</taxon>
    </lineage>
</organism>
<evidence type="ECO:0000256" key="2">
    <source>
        <dbReference type="SAM" id="Phobius"/>
    </source>
</evidence>
<feature type="transmembrane region" description="Helical" evidence="2">
    <location>
        <begin position="175"/>
        <end position="195"/>
    </location>
</feature>
<feature type="transmembrane region" description="Helical" evidence="2">
    <location>
        <begin position="12"/>
        <end position="31"/>
    </location>
</feature>
<feature type="transmembrane region" description="Helical" evidence="2">
    <location>
        <begin position="65"/>
        <end position="85"/>
    </location>
</feature>
<accession>A0ABP9NK94</accession>
<evidence type="ECO:0008006" key="5">
    <source>
        <dbReference type="Google" id="ProtNLM"/>
    </source>
</evidence>
<feature type="transmembrane region" description="Helical" evidence="2">
    <location>
        <begin position="245"/>
        <end position="264"/>
    </location>
</feature>
<keyword evidence="2" id="KW-0812">Transmembrane</keyword>
<proteinExistence type="predicted"/>
<feature type="transmembrane region" description="Helical" evidence="2">
    <location>
        <begin position="215"/>
        <end position="233"/>
    </location>
</feature>
<dbReference type="PANTHER" id="PTHR40761">
    <property type="entry name" value="CONSERVED INTEGRAL MEMBRANE ALANINE VALINE AND LEUCINE RICH PROTEIN-RELATED"/>
    <property type="match status" value="1"/>
</dbReference>
<reference evidence="4" key="1">
    <citation type="journal article" date="2019" name="Int. J. Syst. Evol. Microbiol.">
        <title>The Global Catalogue of Microorganisms (GCM) 10K type strain sequencing project: providing services to taxonomists for standard genome sequencing and annotation.</title>
        <authorList>
            <consortium name="The Broad Institute Genomics Platform"/>
            <consortium name="The Broad Institute Genome Sequencing Center for Infectious Disease"/>
            <person name="Wu L."/>
            <person name="Ma J."/>
        </authorList>
    </citation>
    <scope>NUCLEOTIDE SEQUENCE [LARGE SCALE GENOMIC DNA]</scope>
    <source>
        <strain evidence="4">JCM 18302</strain>
    </source>
</reference>
<protein>
    <recommendedName>
        <fullName evidence="5">Magnesium transporter NIPA</fullName>
    </recommendedName>
</protein>
<dbReference type="InterPro" id="IPR037185">
    <property type="entry name" value="EmrE-like"/>
</dbReference>
<comment type="caution">
    <text evidence="3">The sequence shown here is derived from an EMBL/GenBank/DDBJ whole genome shotgun (WGS) entry which is preliminary data.</text>
</comment>
<dbReference type="PANTHER" id="PTHR40761:SF1">
    <property type="entry name" value="CONSERVED INTEGRAL MEMBRANE ALANINE VALINE AND LEUCINE RICH PROTEIN-RELATED"/>
    <property type="match status" value="1"/>
</dbReference>
<feature type="transmembrane region" description="Helical" evidence="2">
    <location>
        <begin position="150"/>
        <end position="168"/>
    </location>
</feature>
<evidence type="ECO:0000256" key="1">
    <source>
        <dbReference type="SAM" id="MobiDB-lite"/>
    </source>
</evidence>
<feature type="region of interest" description="Disordered" evidence="1">
    <location>
        <begin position="312"/>
        <end position="337"/>
    </location>
</feature>
<evidence type="ECO:0000313" key="3">
    <source>
        <dbReference type="EMBL" id="GAA5119555.1"/>
    </source>
</evidence>
<name>A0ABP9NK94_9PSEU</name>
<feature type="transmembrane region" description="Helical" evidence="2">
    <location>
        <begin position="116"/>
        <end position="138"/>
    </location>
</feature>